<dbReference type="InterPro" id="IPR045006">
    <property type="entry name" value="CHLI-like"/>
</dbReference>
<dbReference type="PANTHER" id="PTHR32039:SF7">
    <property type="entry name" value="COMPETENCE PROTEIN COMM"/>
    <property type="match status" value="1"/>
</dbReference>
<dbReference type="InterPro" id="IPR027417">
    <property type="entry name" value="P-loop_NTPase"/>
</dbReference>
<dbReference type="InterPro" id="IPR025158">
    <property type="entry name" value="Mg_chelat-rel_C"/>
</dbReference>
<evidence type="ECO:0000259" key="1">
    <source>
        <dbReference type="Pfam" id="PF13335"/>
    </source>
</evidence>
<dbReference type="PANTHER" id="PTHR32039">
    <property type="entry name" value="MAGNESIUM-CHELATASE SUBUNIT CHLI"/>
    <property type="match status" value="1"/>
</dbReference>
<name>X0SW88_9ZZZZ</name>
<proteinExistence type="predicted"/>
<accession>X0SW88</accession>
<dbReference type="AlphaFoldDB" id="X0SW88"/>
<evidence type="ECO:0000313" key="2">
    <source>
        <dbReference type="EMBL" id="GAF85443.1"/>
    </source>
</evidence>
<feature type="non-terminal residue" evidence="2">
    <location>
        <position position="1"/>
    </location>
</feature>
<sequence length="128" mass="14871">DRIDIHLEVPRLKYDQMTGKNKGESSSEIRKRINRARKIQEKRLKKFSSCYNAHMSARLTEKLCLLTKEAQDLLKMAILELGLSARAYHKVLKISRTIADLAESETIENEHISEAISYRCLDRNLWAL</sequence>
<comment type="caution">
    <text evidence="2">The sequence shown here is derived from an EMBL/GenBank/DDBJ whole genome shotgun (WGS) entry which is preliminary data.</text>
</comment>
<dbReference type="Pfam" id="PF13335">
    <property type="entry name" value="Mg_chelatase_C"/>
    <property type="match status" value="1"/>
</dbReference>
<dbReference type="EMBL" id="BARS01003708">
    <property type="protein sequence ID" value="GAF85443.1"/>
    <property type="molecule type" value="Genomic_DNA"/>
</dbReference>
<reference evidence="2" key="1">
    <citation type="journal article" date="2014" name="Front. Microbiol.">
        <title>High frequency of phylogenetically diverse reductive dehalogenase-homologous genes in deep subseafloor sedimentary metagenomes.</title>
        <authorList>
            <person name="Kawai M."/>
            <person name="Futagami T."/>
            <person name="Toyoda A."/>
            <person name="Takaki Y."/>
            <person name="Nishi S."/>
            <person name="Hori S."/>
            <person name="Arai W."/>
            <person name="Tsubouchi T."/>
            <person name="Morono Y."/>
            <person name="Uchiyama I."/>
            <person name="Ito T."/>
            <person name="Fujiyama A."/>
            <person name="Inagaki F."/>
            <person name="Takami H."/>
        </authorList>
    </citation>
    <scope>NUCLEOTIDE SEQUENCE</scope>
    <source>
        <strain evidence="2">Expedition CK06-06</strain>
    </source>
</reference>
<feature type="domain" description="Mg chelatase-related protein C-terminal" evidence="1">
    <location>
        <begin position="23"/>
        <end position="119"/>
    </location>
</feature>
<organism evidence="2">
    <name type="scientific">marine sediment metagenome</name>
    <dbReference type="NCBI Taxonomy" id="412755"/>
    <lineage>
        <taxon>unclassified sequences</taxon>
        <taxon>metagenomes</taxon>
        <taxon>ecological metagenomes</taxon>
    </lineage>
</organism>
<gene>
    <name evidence="2" type="ORF">S01H1_07190</name>
</gene>
<dbReference type="Gene3D" id="3.40.50.300">
    <property type="entry name" value="P-loop containing nucleotide triphosphate hydrolases"/>
    <property type="match status" value="1"/>
</dbReference>
<protein>
    <recommendedName>
        <fullName evidence="1">Mg chelatase-related protein C-terminal domain-containing protein</fullName>
    </recommendedName>
</protein>
<dbReference type="SUPFAM" id="SSF52540">
    <property type="entry name" value="P-loop containing nucleoside triphosphate hydrolases"/>
    <property type="match status" value="1"/>
</dbReference>